<feature type="compositionally biased region" description="Low complexity" evidence="4">
    <location>
        <begin position="1603"/>
        <end position="1613"/>
    </location>
</feature>
<feature type="compositionally biased region" description="Polar residues" evidence="4">
    <location>
        <begin position="1253"/>
        <end position="1263"/>
    </location>
</feature>
<dbReference type="PANTHER" id="PTHR10606:SF50">
    <property type="entry name" value="6-BIPHOSPHATASE, PUTATIVE-RELATED"/>
    <property type="match status" value="1"/>
</dbReference>
<dbReference type="PROSITE" id="PS50088">
    <property type="entry name" value="ANK_REPEAT"/>
    <property type="match status" value="1"/>
</dbReference>
<dbReference type="GO" id="GO:0004331">
    <property type="term" value="F:fructose-2,6-bisphosphate 2-phosphatase activity"/>
    <property type="evidence" value="ECO:0007669"/>
    <property type="project" value="TreeGrafter"/>
</dbReference>
<dbReference type="SUPFAM" id="SSF48403">
    <property type="entry name" value="Ankyrin repeat"/>
    <property type="match status" value="1"/>
</dbReference>
<comment type="caution">
    <text evidence="6">The sequence shown here is derived from an EMBL/GenBank/DDBJ whole genome shotgun (WGS) entry which is preliminary data.</text>
</comment>
<gene>
    <name evidence="6" type="ORF">LtaPh_0307500</name>
</gene>
<feature type="region of interest" description="Disordered" evidence="4">
    <location>
        <begin position="2110"/>
        <end position="2155"/>
    </location>
</feature>
<dbReference type="FunFam" id="1.25.40.20:FF:000565">
    <property type="entry name" value="6-phosphofructo-2-kinase/fructose-2, 6-biphosphatase, putative"/>
    <property type="match status" value="1"/>
</dbReference>
<sequence length="2462" mass="257320">MSEATKSPAVDDQEGMSQGHGGDGHDRLLQQQQQQQQQQTPRHHALLPVKDKEALQQDVQNWTGGASAVSLPSPGDVGLEPPVQPRLSPCSAPPYSETTLTLAHLPRSRHSVRGRGNGGTCAMFGTADGPDRSRGTVLPVSTAWELAMRARHGSSVALEDVILPESHQLRHRRGANSQPGNVALVLPASPSTAKNSTQRSLAETALYSDANLCGTVGCQEHLAAETAQRMPVRVNTSLTTATTSATTAGAEMDKGGRRVCQRQCSSPAGLAAGAQAWHWGAVPFQQQHQKGRGRQRRSFAASREGALGRRRGRNAPAPLFSNVPTTAAMGAAVAARAHKSTPSPSTSLGSPAAKALRQRTAQATPISGCTAVFTSSQAMPVVSGEHSGPGHASPAALESSPAHLLNGRGAATTSTPTAELKHAFSDTEAMPMSLTSEVPTAETLLTACAPASSASVPASPAVSVGPYDGTYHLGVPHIFATPDHTGTPLSGPAAGGTAADGAKVEDGVMVVDPADQQHVATMEQPRHGDDGRGDLLRVTSFASRKEGSIYSLVDSRQTSEHTDRLPASVIHEDLGEGTAADTGSRAFTSTKEHTTLLPHGVNDARMQKTEQSRAAADTAGAPVLCGSRRRVDSGGTPSAVVVSGSAEAAPQVRPPLCVATSLEEEALRKQSVESGVSAGMGSVTHEVVPQHSLTAPACMAGMSAVTPSGAPLGSGTSTFPPWSTQQQQRTRNLSLLSTSTTLGQHTTSNSFWCSSSSHVNAVSSDSVTGIAGGVSAVNVDSGGLGSVVYSSTLYASNPFTASVVMQQSKSALIAELKRRRHRLHKQLACLQKEATARNIFALVRASNAAQLQYLLQEGLCNVNDRDYNGCTPLHVAAGEGNEAIVRVLLFFGADVAAVDHSGRAPLDCAAANRHSGVARHLLTAIRRKQLTQEGGDGTATSSGGHGESSTAMQPARRATDKDAVGIGTCPSPCGSSDGHSAARQCTVDTARGILPLDRSTQVDNVAQHQSASSGSSLLLQSPGLLPLPSWKLQQQRRPPISSSSVVSTPSPSRPSNAEQHPAKVTGSITTKETESWSDSDVPPQAGVWGLHSSPAEAAAAHSPPTQASAAAGSTVFSDADPAPTPKPPSFLSIDNISDPVLGSLPQRHVSQQGATAMAKSVGANSTLSRHESVMATSTPPRWRHSSIPHGCSPQRPVFLSSLDSTAAAHSRSLIAAESNVGAATTASSSPPFSSSRSHESTAPLPITLGINGPATSLGNSSASVGGRPQRRPTMSSTTYAADGRDECSSDDTNQTAMQRRPSRTRSSFPLITATPAPAAGAMEGWHDSDEPLMGTDVEGMFDVFFGRRGYYSMHRRRIQSESGSSCHGAFASAPPDWLRGGSAPILSAGVEKQQRIRYDGSSFNETGSFPGEMRNTRGSPPAPTTATGAASATVGTPPTSAGASGGGAQQRQMLLRPPRRPGSRSPATDRGSATTTSDALAYPTRILHPLQLLGVDPNEELGGYLSRTATSMTSSTTTAMPPSGGGSLPGTGAASSSLCDMGQQSFEEHHHHCRMTAFGMLGSQRQLRGRGPFDGRSTPPVQALRVVSESTTMEAAVAGAVSPIGGGSISSSGDSTIPKNGHKDATPSLPVPEAGAGAAVAAPPSPSSPTANSADTANVILAAPSTPATAPAAEERPSLQEMPQEPVDLAELHHSSYATISDTVSVIVCMVGLPGRGKSFISKRLMRYMNWKGVPCKVFNAGNYRRQLLGVEATAGADFFDPDNPQGAKLRERMAELACKDLVNFIASHSLAVGILDATNTTRKRRAWMADYFQQEAQRYAVPYRLLFIESVCTDDAIVTENILRSKCGNDDFRNLKDVSAVTSEFRNRILQYEKVYETLQPEERMPYIKIINVKHHVILHHVPHGLGSRIAFFLLNLHPIAFPIYVALPGETVGDSKHLYGGDERLTAQGEAYAWALRHFIQDRYVPHMVVLHATNYCVLRTLAPLTEGAADDEGKFPCPPPSSPTQHSASTEQEFAVAATASTPLPADAATATGSGPWPPNASSKAAQRPSLVQMLTSASPISSRKMPPPSVDDPFHKPQLYPPPTPTEELRAMAGGDLSMVPPLRSAAHVRRGDGPTAKYESRIEARQGSQQRDGGGLAEECPMHEDDSDTVDADDADVGDEVLCAVPGLDNINFGRFSGHTAAWVKEKYPRLSALLYDMDDDEVVNDATASSAPGESATAATDNAAQHHIDPGYKTYTAAEWLSAPLPPQVHYATHEEAVSHLQRALSGADPRLSYCTQLPNGESCRQVNARLEPALMAVMRTQSPVFVVAPALPAQGILSFFLDVMPELSPTIRIPKGCVIEIGVKDSVTVHPLLPNALPESMARSPLTVLPEIQDAIREVAAANSVGGCTARTCAEVGSSTQAGGSTGGGGAAAAILGDVAAVGKTTDMKDDAGPVSANASRASTAPPRSSRSLGQ</sequence>
<dbReference type="SUPFAM" id="SSF53254">
    <property type="entry name" value="Phosphoglycerate mutase-like"/>
    <property type="match status" value="2"/>
</dbReference>
<feature type="compositionally biased region" description="Polar residues" evidence="4">
    <location>
        <begin position="938"/>
        <end position="952"/>
    </location>
</feature>
<feature type="region of interest" description="Disordered" evidence="4">
    <location>
        <begin position="1032"/>
        <end position="1134"/>
    </location>
</feature>
<dbReference type="SUPFAM" id="SSF52540">
    <property type="entry name" value="P-loop containing nucleoside triphosphate hydrolases"/>
    <property type="match status" value="1"/>
</dbReference>
<feature type="compositionally biased region" description="Low complexity" evidence="4">
    <location>
        <begin position="1631"/>
        <end position="1653"/>
    </location>
</feature>
<dbReference type="GO" id="GO:0005829">
    <property type="term" value="C:cytosol"/>
    <property type="evidence" value="ECO:0007669"/>
    <property type="project" value="TreeGrafter"/>
</dbReference>
<dbReference type="VEuPathDB" id="TriTrypDB:LtaPh_0307500"/>
<dbReference type="InterPro" id="IPR003094">
    <property type="entry name" value="6Pfruct_kin"/>
</dbReference>
<feature type="region of interest" description="Disordered" evidence="4">
    <location>
        <begin position="65"/>
        <end position="84"/>
    </location>
</feature>
<evidence type="ECO:0000313" key="7">
    <source>
        <dbReference type="Proteomes" id="UP000419144"/>
    </source>
</evidence>
<evidence type="ECO:0000256" key="4">
    <source>
        <dbReference type="SAM" id="MobiDB-lite"/>
    </source>
</evidence>
<feature type="region of interest" description="Disordered" evidence="4">
    <location>
        <begin position="1"/>
        <end position="43"/>
    </location>
</feature>
<proteinExistence type="predicted"/>
<dbReference type="GO" id="GO:0006000">
    <property type="term" value="P:fructose metabolic process"/>
    <property type="evidence" value="ECO:0007669"/>
    <property type="project" value="InterPro"/>
</dbReference>
<dbReference type="InterPro" id="IPR027417">
    <property type="entry name" value="P-loop_NTPase"/>
</dbReference>
<feature type="compositionally biased region" description="Low complexity" evidence="4">
    <location>
        <begin position="2443"/>
        <end position="2462"/>
    </location>
</feature>
<dbReference type="InterPro" id="IPR036770">
    <property type="entry name" value="Ankyrin_rpt-contain_sf"/>
</dbReference>
<feature type="region of interest" description="Disordered" evidence="4">
    <location>
        <begin position="1147"/>
        <end position="1189"/>
    </location>
</feature>
<dbReference type="Gene3D" id="3.40.50.1240">
    <property type="entry name" value="Phosphoglycerate mutase-like"/>
    <property type="match status" value="1"/>
</dbReference>
<feature type="region of interest" description="Disordered" evidence="4">
    <location>
        <begin position="1218"/>
        <end position="1308"/>
    </location>
</feature>
<keyword evidence="3" id="KW-0040">ANK repeat</keyword>
<feature type="compositionally biased region" description="Low complexity" evidence="4">
    <location>
        <begin position="1510"/>
        <end position="1522"/>
    </location>
</feature>
<evidence type="ECO:0000256" key="2">
    <source>
        <dbReference type="ARBA" id="ARBA00022840"/>
    </source>
</evidence>
<dbReference type="FunFam" id="3.40.50.300:FF:003143">
    <property type="entry name" value="6-phosphofructo-2-kinase/fructose-2, 6-biphosphatase, putative"/>
    <property type="match status" value="1"/>
</dbReference>
<dbReference type="GO" id="GO:0006003">
    <property type="term" value="P:fructose 2,6-bisphosphate metabolic process"/>
    <property type="evidence" value="ECO:0007669"/>
    <property type="project" value="InterPro"/>
</dbReference>
<feature type="compositionally biased region" description="Low complexity" evidence="4">
    <location>
        <begin position="1424"/>
        <end position="1442"/>
    </location>
</feature>
<feature type="region of interest" description="Disordered" evidence="4">
    <location>
        <begin position="1603"/>
        <end position="1653"/>
    </location>
</feature>
<feature type="repeat" description="ANK" evidence="3">
    <location>
        <begin position="868"/>
        <end position="900"/>
    </location>
</feature>
<reference evidence="6" key="1">
    <citation type="submission" date="2019-11" db="EMBL/GenBank/DDBJ databases">
        <title>Leishmania tarentolae CDS.</title>
        <authorList>
            <person name="Goto Y."/>
            <person name="Yamagishi J."/>
        </authorList>
    </citation>
    <scope>NUCLEOTIDE SEQUENCE [LARGE SCALE GENOMIC DNA]</scope>
    <source>
        <strain evidence="6">Parrot Tar II</strain>
    </source>
</reference>
<dbReference type="GO" id="GO:0003873">
    <property type="term" value="F:6-phosphofructo-2-kinase activity"/>
    <property type="evidence" value="ECO:0007669"/>
    <property type="project" value="InterPro"/>
</dbReference>
<feature type="region of interest" description="Disordered" evidence="4">
    <location>
        <begin position="1391"/>
        <end position="1482"/>
    </location>
</feature>
<dbReference type="InterPro" id="IPR002110">
    <property type="entry name" value="Ankyrin_rpt"/>
</dbReference>
<evidence type="ECO:0000259" key="5">
    <source>
        <dbReference type="Pfam" id="PF01591"/>
    </source>
</evidence>
<dbReference type="PANTHER" id="PTHR10606">
    <property type="entry name" value="6-PHOSPHOFRUCTO-2-KINASE/FRUCTOSE-2,6-BISPHOSPHATASE"/>
    <property type="match status" value="1"/>
</dbReference>
<dbReference type="OrthoDB" id="267323at2759"/>
<keyword evidence="7" id="KW-1185">Reference proteome</keyword>
<dbReference type="GO" id="GO:0005524">
    <property type="term" value="F:ATP binding"/>
    <property type="evidence" value="ECO:0007669"/>
    <property type="project" value="UniProtKB-KW"/>
</dbReference>
<dbReference type="Pfam" id="PF12796">
    <property type="entry name" value="Ank_2"/>
    <property type="match status" value="1"/>
</dbReference>
<feature type="region of interest" description="Disordered" evidence="4">
    <location>
        <begin position="1993"/>
        <end position="2052"/>
    </location>
</feature>
<feature type="compositionally biased region" description="Low complexity" evidence="4">
    <location>
        <begin position="1036"/>
        <end position="1055"/>
    </location>
</feature>
<protein>
    <submittedName>
        <fullName evidence="6">6-phosphofructo-2-kinase/fructose-2,6-biphospha ta se,putative</fullName>
    </submittedName>
</protein>
<name>A0A640K9B8_LEITA</name>
<dbReference type="PRINTS" id="PR00991">
    <property type="entry name" value="6PFRUCTKNASE"/>
</dbReference>
<dbReference type="EMBL" id="BLBS01000003">
    <property type="protein sequence ID" value="GET85584.1"/>
    <property type="molecule type" value="Genomic_DNA"/>
</dbReference>
<dbReference type="InterPro" id="IPR013079">
    <property type="entry name" value="6Phosfructo_kin"/>
</dbReference>
<feature type="region of interest" description="Disordered" evidence="4">
    <location>
        <begin position="1510"/>
        <end position="1536"/>
    </location>
</feature>
<feature type="compositionally biased region" description="Polar residues" evidence="4">
    <location>
        <begin position="2006"/>
        <end position="2015"/>
    </location>
</feature>
<dbReference type="Gene3D" id="1.25.40.20">
    <property type="entry name" value="Ankyrin repeat-containing domain"/>
    <property type="match status" value="1"/>
</dbReference>
<dbReference type="PROSITE" id="PS50297">
    <property type="entry name" value="ANK_REP_REGION"/>
    <property type="match status" value="1"/>
</dbReference>
<feature type="region of interest" description="Disordered" evidence="4">
    <location>
        <begin position="928"/>
        <end position="963"/>
    </location>
</feature>
<dbReference type="InterPro" id="IPR029033">
    <property type="entry name" value="His_PPase_superfam"/>
</dbReference>
<feature type="region of interest" description="Disordered" evidence="4">
    <location>
        <begin position="2433"/>
        <end position="2462"/>
    </location>
</feature>
<keyword evidence="1" id="KW-0547">Nucleotide-binding</keyword>
<dbReference type="SMART" id="SM00248">
    <property type="entry name" value="ANK"/>
    <property type="match status" value="2"/>
</dbReference>
<feature type="compositionally biased region" description="Low complexity" evidence="4">
    <location>
        <begin position="1092"/>
        <end position="1111"/>
    </location>
</feature>
<organism evidence="6 7">
    <name type="scientific">Leishmania tarentolae</name>
    <name type="common">Sauroleishmania tarentolae</name>
    <dbReference type="NCBI Taxonomy" id="5689"/>
    <lineage>
        <taxon>Eukaryota</taxon>
        <taxon>Discoba</taxon>
        <taxon>Euglenozoa</taxon>
        <taxon>Kinetoplastea</taxon>
        <taxon>Metakinetoplastina</taxon>
        <taxon>Trypanosomatida</taxon>
        <taxon>Trypanosomatidae</taxon>
        <taxon>Leishmaniinae</taxon>
        <taxon>Leishmania</taxon>
        <taxon>lizard Leishmania</taxon>
    </lineage>
</organism>
<dbReference type="Pfam" id="PF01591">
    <property type="entry name" value="6PF2K"/>
    <property type="match status" value="1"/>
</dbReference>
<evidence type="ECO:0000313" key="6">
    <source>
        <dbReference type="EMBL" id="GET85584.1"/>
    </source>
</evidence>
<feature type="domain" description="6-phosphofructo-2-kinase" evidence="5">
    <location>
        <begin position="1702"/>
        <end position="1920"/>
    </location>
</feature>
<dbReference type="Gene3D" id="3.40.50.300">
    <property type="entry name" value="P-loop containing nucleotide triphosphate hydrolases"/>
    <property type="match status" value="1"/>
</dbReference>
<accession>A0A640K9B8</accession>
<feature type="region of interest" description="Disordered" evidence="4">
    <location>
        <begin position="286"/>
        <end position="322"/>
    </location>
</feature>
<feature type="compositionally biased region" description="Low complexity" evidence="4">
    <location>
        <begin position="30"/>
        <end position="39"/>
    </location>
</feature>
<dbReference type="Proteomes" id="UP000419144">
    <property type="component" value="Unassembled WGS sequence"/>
</dbReference>
<evidence type="ECO:0000256" key="1">
    <source>
        <dbReference type="ARBA" id="ARBA00022741"/>
    </source>
</evidence>
<evidence type="ECO:0000256" key="3">
    <source>
        <dbReference type="PROSITE-ProRule" id="PRU00023"/>
    </source>
</evidence>
<keyword evidence="2" id="KW-0067">ATP-binding</keyword>